<dbReference type="AlphaFoldDB" id="A0A5J5A4F4"/>
<name>A0A5J5A4F4_9ASTE</name>
<evidence type="ECO:0000313" key="1">
    <source>
        <dbReference type="EMBL" id="KAA8525249.1"/>
    </source>
</evidence>
<reference evidence="1 2" key="1">
    <citation type="submission" date="2019-09" db="EMBL/GenBank/DDBJ databases">
        <title>A chromosome-level genome assembly of the Chinese tupelo Nyssa sinensis.</title>
        <authorList>
            <person name="Yang X."/>
            <person name="Kang M."/>
            <person name="Yang Y."/>
            <person name="Xiong H."/>
            <person name="Wang M."/>
            <person name="Zhang Z."/>
            <person name="Wang Z."/>
            <person name="Wu H."/>
            <person name="Ma T."/>
            <person name="Liu J."/>
            <person name="Xi Z."/>
        </authorList>
    </citation>
    <scope>NUCLEOTIDE SEQUENCE [LARGE SCALE GENOMIC DNA]</scope>
    <source>
        <strain evidence="1">J267</strain>
        <tissue evidence="1">Leaf</tissue>
    </source>
</reference>
<proteinExistence type="predicted"/>
<organism evidence="1 2">
    <name type="scientific">Nyssa sinensis</name>
    <dbReference type="NCBI Taxonomy" id="561372"/>
    <lineage>
        <taxon>Eukaryota</taxon>
        <taxon>Viridiplantae</taxon>
        <taxon>Streptophyta</taxon>
        <taxon>Embryophyta</taxon>
        <taxon>Tracheophyta</taxon>
        <taxon>Spermatophyta</taxon>
        <taxon>Magnoliopsida</taxon>
        <taxon>eudicotyledons</taxon>
        <taxon>Gunneridae</taxon>
        <taxon>Pentapetalae</taxon>
        <taxon>asterids</taxon>
        <taxon>Cornales</taxon>
        <taxon>Nyssaceae</taxon>
        <taxon>Nyssa</taxon>
    </lineage>
</organism>
<sequence>MKNTVALKVGDDALFQQLEDEGDDSNVHATDSCRDQCAKAAAETANDSLKWFPSVWKIVVVNVVQYRVSKFTIAFLCNDK</sequence>
<dbReference type="EMBL" id="CM018046">
    <property type="protein sequence ID" value="KAA8525249.1"/>
    <property type="molecule type" value="Genomic_DNA"/>
</dbReference>
<keyword evidence="2" id="KW-1185">Reference proteome</keyword>
<dbReference type="Proteomes" id="UP000325577">
    <property type="component" value="Linkage Group LG3"/>
</dbReference>
<accession>A0A5J5A4F4</accession>
<protein>
    <submittedName>
        <fullName evidence="1">Uncharacterized protein</fullName>
    </submittedName>
</protein>
<evidence type="ECO:0000313" key="2">
    <source>
        <dbReference type="Proteomes" id="UP000325577"/>
    </source>
</evidence>
<gene>
    <name evidence="1" type="ORF">F0562_007104</name>
</gene>